<dbReference type="Proteomes" id="UP000315010">
    <property type="component" value="Unassembled WGS sequence"/>
</dbReference>
<feature type="region of interest" description="Disordered" evidence="1">
    <location>
        <begin position="59"/>
        <end position="112"/>
    </location>
</feature>
<organism evidence="2 3">
    <name type="scientific">Novipirellula herctigrandis</name>
    <dbReference type="NCBI Taxonomy" id="2527986"/>
    <lineage>
        <taxon>Bacteria</taxon>
        <taxon>Pseudomonadati</taxon>
        <taxon>Planctomycetota</taxon>
        <taxon>Planctomycetia</taxon>
        <taxon>Pirellulales</taxon>
        <taxon>Pirellulaceae</taxon>
        <taxon>Novipirellula</taxon>
    </lineage>
</organism>
<gene>
    <name evidence="2" type="ORF">CA13_05090</name>
</gene>
<comment type="caution">
    <text evidence="2">The sequence shown here is derived from an EMBL/GenBank/DDBJ whole genome shotgun (WGS) entry which is preliminary data.</text>
</comment>
<sequence length="112" mass="11879">MVFAVLVVVTFAISTGCEKISFEIPTPDEPTCGATPCVQEAEPEMVEIPVDLTPVRLAPGIQDKRQSGRSGSQVIPGMAAPNPPSMHTNPYMDAPANPKDSMERPSETPANS</sequence>
<dbReference type="EMBL" id="SJPJ01000001">
    <property type="protein sequence ID" value="TWT79112.1"/>
    <property type="molecule type" value="Genomic_DNA"/>
</dbReference>
<evidence type="ECO:0000313" key="2">
    <source>
        <dbReference type="EMBL" id="TWT79112.1"/>
    </source>
</evidence>
<reference evidence="2 3" key="1">
    <citation type="submission" date="2019-02" db="EMBL/GenBank/DDBJ databases">
        <title>Deep-cultivation of Planctomycetes and their phenomic and genomic characterization uncovers novel biology.</title>
        <authorList>
            <person name="Wiegand S."/>
            <person name="Jogler M."/>
            <person name="Boedeker C."/>
            <person name="Pinto D."/>
            <person name="Vollmers J."/>
            <person name="Rivas-Marin E."/>
            <person name="Kohn T."/>
            <person name="Peeters S.H."/>
            <person name="Heuer A."/>
            <person name="Rast P."/>
            <person name="Oberbeckmann S."/>
            <person name="Bunk B."/>
            <person name="Jeske O."/>
            <person name="Meyerdierks A."/>
            <person name="Storesund J.E."/>
            <person name="Kallscheuer N."/>
            <person name="Luecker S."/>
            <person name="Lage O.M."/>
            <person name="Pohl T."/>
            <person name="Merkel B.J."/>
            <person name="Hornburger P."/>
            <person name="Mueller R.-W."/>
            <person name="Bruemmer F."/>
            <person name="Labrenz M."/>
            <person name="Spormann A.M."/>
            <person name="Op Den Camp H."/>
            <person name="Overmann J."/>
            <person name="Amann R."/>
            <person name="Jetten M.S.M."/>
            <person name="Mascher T."/>
            <person name="Medema M.H."/>
            <person name="Devos D.P."/>
            <person name="Kaster A.-K."/>
            <person name="Ovreas L."/>
            <person name="Rohde M."/>
            <person name="Galperin M.Y."/>
            <person name="Jogler C."/>
        </authorList>
    </citation>
    <scope>NUCLEOTIDE SEQUENCE [LARGE SCALE GENOMIC DNA]</scope>
    <source>
        <strain evidence="2 3">CA13</strain>
    </source>
</reference>
<proteinExistence type="predicted"/>
<evidence type="ECO:0000313" key="3">
    <source>
        <dbReference type="Proteomes" id="UP000315010"/>
    </source>
</evidence>
<dbReference type="AlphaFoldDB" id="A0A5C5YVN1"/>
<protein>
    <submittedName>
        <fullName evidence="2">Uncharacterized protein</fullName>
    </submittedName>
</protein>
<accession>A0A5C5YVN1</accession>
<evidence type="ECO:0000256" key="1">
    <source>
        <dbReference type="SAM" id="MobiDB-lite"/>
    </source>
</evidence>
<name>A0A5C5YVN1_9BACT</name>
<keyword evidence="3" id="KW-1185">Reference proteome</keyword>